<comment type="caution">
    <text evidence="1">The sequence shown here is derived from an EMBL/GenBank/DDBJ whole genome shotgun (WGS) entry which is preliminary data.</text>
</comment>
<protein>
    <submittedName>
        <fullName evidence="1">Uncharacterized protein</fullName>
    </submittedName>
</protein>
<keyword evidence="2" id="KW-1185">Reference proteome</keyword>
<proteinExistence type="predicted"/>
<accession>A0A4C1Z972</accession>
<reference evidence="1 2" key="1">
    <citation type="journal article" date="2019" name="Commun. Biol.">
        <title>The bagworm genome reveals a unique fibroin gene that provides high tensile strength.</title>
        <authorList>
            <person name="Kono N."/>
            <person name="Nakamura H."/>
            <person name="Ohtoshi R."/>
            <person name="Tomita M."/>
            <person name="Numata K."/>
            <person name="Arakawa K."/>
        </authorList>
    </citation>
    <scope>NUCLEOTIDE SEQUENCE [LARGE SCALE GENOMIC DNA]</scope>
</reference>
<dbReference type="AlphaFoldDB" id="A0A4C1Z972"/>
<organism evidence="1 2">
    <name type="scientific">Eumeta variegata</name>
    <name type="common">Bagworm moth</name>
    <name type="synonym">Eumeta japonica</name>
    <dbReference type="NCBI Taxonomy" id="151549"/>
    <lineage>
        <taxon>Eukaryota</taxon>
        <taxon>Metazoa</taxon>
        <taxon>Ecdysozoa</taxon>
        <taxon>Arthropoda</taxon>
        <taxon>Hexapoda</taxon>
        <taxon>Insecta</taxon>
        <taxon>Pterygota</taxon>
        <taxon>Neoptera</taxon>
        <taxon>Endopterygota</taxon>
        <taxon>Lepidoptera</taxon>
        <taxon>Glossata</taxon>
        <taxon>Ditrysia</taxon>
        <taxon>Tineoidea</taxon>
        <taxon>Psychidae</taxon>
        <taxon>Oiketicinae</taxon>
        <taxon>Eumeta</taxon>
    </lineage>
</organism>
<sequence>MVTAWLYQCFSHIVKNMSFMLNYAARVDPAYLFYFITSVLCVLSEKKLSLSAGPLRAPAAEADRALMDRRRPSLSTVLLHKYSDEMNNSSDRVPNRVCAGGVTSGRSPAGAFSCNGGGRGATAALHET</sequence>
<dbReference type="Proteomes" id="UP000299102">
    <property type="component" value="Unassembled WGS sequence"/>
</dbReference>
<dbReference type="EMBL" id="BGZK01001633">
    <property type="protein sequence ID" value="GBP83683.1"/>
    <property type="molecule type" value="Genomic_DNA"/>
</dbReference>
<name>A0A4C1Z972_EUMVA</name>
<evidence type="ECO:0000313" key="1">
    <source>
        <dbReference type="EMBL" id="GBP83683.1"/>
    </source>
</evidence>
<evidence type="ECO:0000313" key="2">
    <source>
        <dbReference type="Proteomes" id="UP000299102"/>
    </source>
</evidence>
<gene>
    <name evidence="1" type="ORF">EVAR_57083_1</name>
</gene>